<comment type="caution">
    <text evidence="2">The sequence shown here is derived from an EMBL/GenBank/DDBJ whole genome shotgun (WGS) entry which is preliminary data.</text>
</comment>
<reference evidence="2" key="1">
    <citation type="journal article" date="2021" name="Sci. Adv.">
        <title>The American lobster genome reveals insights on longevity, neural, and immune adaptations.</title>
        <authorList>
            <person name="Polinski J.M."/>
            <person name="Zimin A.V."/>
            <person name="Clark K.F."/>
            <person name="Kohn A.B."/>
            <person name="Sadowski N."/>
            <person name="Timp W."/>
            <person name="Ptitsyn A."/>
            <person name="Khanna P."/>
            <person name="Romanova D.Y."/>
            <person name="Williams P."/>
            <person name="Greenwood S.J."/>
            <person name="Moroz L.L."/>
            <person name="Walt D.R."/>
            <person name="Bodnar A.G."/>
        </authorList>
    </citation>
    <scope>NUCLEOTIDE SEQUENCE</scope>
    <source>
        <strain evidence="2">GMGI-L3</strain>
    </source>
</reference>
<dbReference type="SUPFAM" id="SSF49785">
    <property type="entry name" value="Galactose-binding domain-like"/>
    <property type="match status" value="1"/>
</dbReference>
<evidence type="ECO:0000313" key="3">
    <source>
        <dbReference type="Proteomes" id="UP000747542"/>
    </source>
</evidence>
<evidence type="ECO:0000256" key="1">
    <source>
        <dbReference type="SAM" id="SignalP"/>
    </source>
</evidence>
<dbReference type="InterPro" id="IPR008979">
    <property type="entry name" value="Galactose-bd-like_sf"/>
</dbReference>
<dbReference type="EMBL" id="JAHLQT010010216">
    <property type="protein sequence ID" value="KAG7172941.1"/>
    <property type="molecule type" value="Genomic_DNA"/>
</dbReference>
<feature type="signal peptide" evidence="1">
    <location>
        <begin position="1"/>
        <end position="21"/>
    </location>
</feature>
<accession>A0A8J5N434</accession>
<dbReference type="Gene3D" id="2.60.120.260">
    <property type="entry name" value="Galactose-binding domain-like"/>
    <property type="match status" value="1"/>
</dbReference>
<name>A0A8J5N434_HOMAM</name>
<keyword evidence="2" id="KW-0675">Receptor</keyword>
<proteinExistence type="predicted"/>
<organism evidence="2 3">
    <name type="scientific">Homarus americanus</name>
    <name type="common">American lobster</name>
    <dbReference type="NCBI Taxonomy" id="6706"/>
    <lineage>
        <taxon>Eukaryota</taxon>
        <taxon>Metazoa</taxon>
        <taxon>Ecdysozoa</taxon>
        <taxon>Arthropoda</taxon>
        <taxon>Crustacea</taxon>
        <taxon>Multicrustacea</taxon>
        <taxon>Malacostraca</taxon>
        <taxon>Eumalacostraca</taxon>
        <taxon>Eucarida</taxon>
        <taxon>Decapoda</taxon>
        <taxon>Pleocyemata</taxon>
        <taxon>Astacidea</taxon>
        <taxon>Nephropoidea</taxon>
        <taxon>Nephropidae</taxon>
        <taxon>Homarus</taxon>
    </lineage>
</organism>
<dbReference type="Proteomes" id="UP000747542">
    <property type="component" value="Unassembled WGS sequence"/>
</dbReference>
<gene>
    <name evidence="2" type="ORF">Hamer_G017926</name>
</gene>
<evidence type="ECO:0000313" key="2">
    <source>
        <dbReference type="EMBL" id="KAG7172941.1"/>
    </source>
</evidence>
<keyword evidence="3" id="KW-1185">Reference proteome</keyword>
<protein>
    <submittedName>
        <fullName evidence="2">Putative discoidin domain-containing receptor A-like</fullName>
    </submittedName>
</protein>
<sequence length="115" mass="12350">MEKLFLPLSQLLLLLLHGCSGLWLGECNKPLGVSTGELLDSALTASSAHDNIVGPHRASQQVTTDLGNTAQVTTDLGNTEQVTTDLGNTEQVTTDLGNTEQVTTDLWSLKKLLQY</sequence>
<dbReference type="AlphaFoldDB" id="A0A8J5N434"/>
<feature type="chain" id="PRO_5035290432" evidence="1">
    <location>
        <begin position="22"/>
        <end position="115"/>
    </location>
</feature>
<keyword evidence="1" id="KW-0732">Signal</keyword>